<keyword evidence="2" id="KW-1185">Reference proteome</keyword>
<sequence length="2503" mass="275045">MNVTNGYRRSYSSASSSFEEIKDTGAPEPCPIAICGLGLRLSGGIRSADGFWDLLVNGRDARAPVPSDRYDLRGFDGSLDGKGCIETKFGYYLDDDLSRFDPSLFSMTQKELERCDPQQRLLLQVTRECLEDAGETNYRGKPIGCYVGTFGDEWLHMQDKDDQQTGNHLVTGSGDWMLANRVSYEYNFCGPSLVVRTACSASLIALHEACRALQFRDASAAVVAGTNLVLGPSLTALMTAEGVLSPDGSCKSFDASANGYARAEGITAIYIKRLTDAIRDGNPIRGVIRGTAANSDGKSQGMLVPRGEALESLMKKIYSDAGLNPSDTAFVECHGTGTSVGDPIETAAVGAVFGGDGVYIGSVKPNIGHCEGSAGLASLIKAVLSLEKKTIPPNIKFHNPNPKIPFREKKLTVPIKPTTFPTNKAERISVNSFGIGGSNAHVIIDSFPRSEKVGGTPDMVKRPELLVLSANTQHSLKQQLELHEQYASRHSSTLYDIAYTLALRRELLPHRAFIIKSGEKTLETSGTVKAPGKSSNRKVTMIFTGQGSQWAEMGKGLFITNAEFREDIHLMDNVLRNLAKPPNWSIEAEILKPREISQMDTARLSQPLCTALQIGLVRQLRRLGVIPAAVVGHSSGEIAAAYAAGYISLEFAIKAAYYRGLVCSSNRPKDGSMAAIGLGAAEVAKLLPDGVVVACENSPQSTTISGDRVLVEQVVSTIKAVKPDTFARILKVDMAYHSHHMNPLANEYLHLLQQEKDSFDIGPVLLPKSTFMSSVTTKIIDNPAGLGPEYWVSNLVSPVRFSTAVGNLFELQGDSDILLEIGPHAALAGPLRQTCTARSWQCNYVASQNRGSDSAASLLAALGRLFQENVDIEFGPLFTGGRVVPGLPSYAWDHSGQSFWNESRLSTAWRHRRYPHHCILGVRSTESPDDEPLWRNVLHLDDASWLVDHKVSQDVIFPFSGYVAMAGEAIRQVAGADMGSSYHLRHVVARAALVLSDSKPVEIITTLRRKRLTDSDESRWYEFNITSYSGSAWIKHCMGEVRHIEEPRNTPSWEPRGLSRKLSSPAFYEAMERNGFIYGPEFQSLTNITTSTTEQIAEAELADKHDNTSSPFSLHPVAIDGCLQLLMIATAQGLCRNFDGLYVPTSIEELVISRGAAEMHARAWTKKGDLRLGEVECVAEGRPALWMRGLQLAPLEDDNGVNDSIDKHAAAYVQWLPDFDFVDHRALFSPPKPDREHLRLQQELSFLCMLQEVSKVEGLEACQPHFAKLRDWMKQEIEHAAAGRSKFPLVNNAARLIELSLDEQRSTIGSHLEILKNGYHSALSIGIKRVCDHAEELFTGSRETLDVLMQDNLLAEIYNHTSFGYGDFVRLLSNSRPNLRILEVGAGTGGTTELILRDLVDEGGFPIYSVYTFTDVSSGFLVKARERFSYAPNMEYKVLDISKSPLEQGFEGGGKGAYDLILAANVVHATPVIKETLRNIKSLLKPDGMLVLTELLPTLRTANYMFGHFSGWWLGEADARPSNPLMPVERWDSELKGAGFTGVDSYVSDDDEPYNQIVTIVSRPQVKHITSAKQVALLCDDGGSDVARSLRSSLEHSGWKVTPCRLTSTPPLGEDIISCLNLETDWFTNLTEESLVHLQTFAKALEEQKILWLTRPVQIRCTDPRPATFIGVARTLRAEQAPGLCTLEIDAGEPRFADLVLEVFEKIRTEEDVGTLAPDREFAIENSQVCIPRYHPFSLTNRLRESNSRTEESPIGNTRTALDVGKTGSMETLHWIDEPLPLELPDDHVEIEARAVGLNFRDVVLARGVIESSTPGRIPLGYEFSGIIRKVGSAVTNFAPGDRVMALCNGCLATKNVTPAEIVIKIPDELTFEAAATIPVCFGTVIYSLIDIGRLEKGQSVLIHSACGGVGLAALQVSQMLGAEIYATAGSEKKVEYLVNKYGIPRSHIFNSRDSSFAEGVMRKTAGRGVDLVLNSLSGELLHESWRCVAKFGIMVELGLRDSKGSGRLNMLPFAENRSYHGVNLSEFRERPKWLRRLLNTFVGFYQQGLLQPIEPVATFEARQILRAFRHLEDGDHIGKVVVTFPESGSNAFIQSTPQPRRIDFDPTAAYLLVGGVGGLGRSIATWMVERGARNLTFLSRSAGLSDISKSLFLELESVGCAVTAVAGRVDHMDDVQEAVRQSKFPIKGVVQLAMDVPVVDMEWSQWKDVLAPKVDGTWNLHRALQSEPLDFFFLASSLVTVADSLGQGNYVAANTFIEAFCRYRHFLGLPASVLNIGPISDVGFVAENTHAMHNIKAQGLHLLCEREFLGFLELSLLDSRPAGLSTVTPNAVPPTPWYNSTQVVMGLRSEQDLDDPNNRTMWRRDRRMGIYHNVRVEDSTKASESNALQEFLARITAAEGCGEEGKPLLREKSSLDFLAHEIGTKIYDFLLKPDEEVDIGLTLAQMGLDSLMAIELRRWFKGAFGLTLSVLEIVGSGTLAQLAELVADKLFEKLESESRKAT</sequence>
<evidence type="ECO:0000313" key="1">
    <source>
        <dbReference type="EMBL" id="KAI4862515.1"/>
    </source>
</evidence>
<accession>A0ACB9YU48</accession>
<name>A0ACB9YU48_9PEZI</name>
<gene>
    <name evidence="1" type="ORF">F4820DRAFT_450903</name>
</gene>
<dbReference type="Proteomes" id="UP001497700">
    <property type="component" value="Unassembled WGS sequence"/>
</dbReference>
<reference evidence="1 2" key="1">
    <citation type="journal article" date="2022" name="New Phytol.">
        <title>Ecological generalism drives hyperdiversity of secondary metabolite gene clusters in xylarialean endophytes.</title>
        <authorList>
            <person name="Franco M.E.E."/>
            <person name="Wisecaver J.H."/>
            <person name="Arnold A.E."/>
            <person name="Ju Y.M."/>
            <person name="Slot J.C."/>
            <person name="Ahrendt S."/>
            <person name="Moore L.P."/>
            <person name="Eastman K.E."/>
            <person name="Scott K."/>
            <person name="Konkel Z."/>
            <person name="Mondo S.J."/>
            <person name="Kuo A."/>
            <person name="Hayes R.D."/>
            <person name="Haridas S."/>
            <person name="Andreopoulos B."/>
            <person name="Riley R."/>
            <person name="LaButti K."/>
            <person name="Pangilinan J."/>
            <person name="Lipzen A."/>
            <person name="Amirebrahimi M."/>
            <person name="Yan J."/>
            <person name="Adam C."/>
            <person name="Keymanesh K."/>
            <person name="Ng V."/>
            <person name="Louie K."/>
            <person name="Northen T."/>
            <person name="Drula E."/>
            <person name="Henrissat B."/>
            <person name="Hsieh H.M."/>
            <person name="Youens-Clark K."/>
            <person name="Lutzoni F."/>
            <person name="Miadlikowska J."/>
            <person name="Eastwood D.C."/>
            <person name="Hamelin R.C."/>
            <person name="Grigoriev I.V."/>
            <person name="U'Ren J.M."/>
        </authorList>
    </citation>
    <scope>NUCLEOTIDE SEQUENCE [LARGE SCALE GENOMIC DNA]</scope>
    <source>
        <strain evidence="1 2">CBS 119005</strain>
    </source>
</reference>
<dbReference type="EMBL" id="MU393524">
    <property type="protein sequence ID" value="KAI4862515.1"/>
    <property type="molecule type" value="Genomic_DNA"/>
</dbReference>
<proteinExistence type="predicted"/>
<organism evidence="1 2">
    <name type="scientific">Hypoxylon rubiginosum</name>
    <dbReference type="NCBI Taxonomy" id="110542"/>
    <lineage>
        <taxon>Eukaryota</taxon>
        <taxon>Fungi</taxon>
        <taxon>Dikarya</taxon>
        <taxon>Ascomycota</taxon>
        <taxon>Pezizomycotina</taxon>
        <taxon>Sordariomycetes</taxon>
        <taxon>Xylariomycetidae</taxon>
        <taxon>Xylariales</taxon>
        <taxon>Hypoxylaceae</taxon>
        <taxon>Hypoxylon</taxon>
    </lineage>
</organism>
<comment type="caution">
    <text evidence="1">The sequence shown here is derived from an EMBL/GenBank/DDBJ whole genome shotgun (WGS) entry which is preliminary data.</text>
</comment>
<evidence type="ECO:0000313" key="2">
    <source>
        <dbReference type="Proteomes" id="UP001497700"/>
    </source>
</evidence>
<protein>
    <submittedName>
        <fullName evidence="1">Uncharacterized protein</fullName>
    </submittedName>
</protein>